<dbReference type="RefSeq" id="WP_067284215.1">
    <property type="nucleotide sequence ID" value="NZ_LOHS01000141.1"/>
</dbReference>
<organism evidence="3 4">
    <name type="scientific">Streptomyces jeddahensis</name>
    <dbReference type="NCBI Taxonomy" id="1716141"/>
    <lineage>
        <taxon>Bacteria</taxon>
        <taxon>Bacillati</taxon>
        <taxon>Actinomycetota</taxon>
        <taxon>Actinomycetes</taxon>
        <taxon>Kitasatosporales</taxon>
        <taxon>Streptomycetaceae</taxon>
        <taxon>Streptomyces</taxon>
    </lineage>
</organism>
<dbReference type="Proteomes" id="UP000077381">
    <property type="component" value="Unassembled WGS sequence"/>
</dbReference>
<dbReference type="AlphaFoldDB" id="A0A177HJ71"/>
<feature type="region of interest" description="Disordered" evidence="1">
    <location>
        <begin position="1"/>
        <end position="23"/>
    </location>
</feature>
<keyword evidence="2" id="KW-1133">Transmembrane helix</keyword>
<dbReference type="EMBL" id="LOHS01000141">
    <property type="protein sequence ID" value="OAH10457.1"/>
    <property type="molecule type" value="Genomic_DNA"/>
</dbReference>
<dbReference type="STRING" id="1716141.STSP_61950"/>
<evidence type="ECO:0000313" key="4">
    <source>
        <dbReference type="Proteomes" id="UP000077381"/>
    </source>
</evidence>
<reference evidence="3 4" key="1">
    <citation type="submission" date="2015-12" db="EMBL/GenBank/DDBJ databases">
        <title>Genome sequence of Streptomyces sp. G25.</title>
        <authorList>
            <person name="Poehlein A."/>
            <person name="Roettig A."/>
            <person name="Hiessl S."/>
            <person name="Hauschild P."/>
            <person name="Schauer J."/>
            <person name="Madkour M.H."/>
            <person name="Al-Ansari A.M."/>
            <person name="Almakishah N.H."/>
            <person name="Steinbuechel A."/>
            <person name="Daniel R."/>
        </authorList>
    </citation>
    <scope>NUCLEOTIDE SEQUENCE [LARGE SCALE GENOMIC DNA]</scope>
    <source>
        <strain evidence="4">G25(2015)</strain>
    </source>
</reference>
<evidence type="ECO:0000313" key="3">
    <source>
        <dbReference type="EMBL" id="OAH10457.1"/>
    </source>
</evidence>
<comment type="caution">
    <text evidence="3">The sequence shown here is derived from an EMBL/GenBank/DDBJ whole genome shotgun (WGS) entry which is preliminary data.</text>
</comment>
<feature type="transmembrane region" description="Helical" evidence="2">
    <location>
        <begin position="25"/>
        <end position="45"/>
    </location>
</feature>
<proteinExistence type="predicted"/>
<dbReference type="PATRIC" id="fig|1716141.3.peg.6512"/>
<evidence type="ECO:0000256" key="2">
    <source>
        <dbReference type="SAM" id="Phobius"/>
    </source>
</evidence>
<accession>A0A177HJ71</accession>
<name>A0A177HJ71_9ACTN</name>
<keyword evidence="2" id="KW-0472">Membrane</keyword>
<evidence type="ECO:0000256" key="1">
    <source>
        <dbReference type="SAM" id="MobiDB-lite"/>
    </source>
</evidence>
<keyword evidence="4" id="KW-1185">Reference proteome</keyword>
<gene>
    <name evidence="3" type="ORF">STSP_61950</name>
</gene>
<protein>
    <submittedName>
        <fullName evidence="3">Uncharacterized protein</fullName>
    </submittedName>
</protein>
<sequence>MPDSPSEPATRPGQGPGPWPGTPRWVKVSGGVAIALIVLVVVLHLTGSGFGPGVHSGGGH</sequence>
<keyword evidence="2" id="KW-0812">Transmembrane</keyword>